<accession>A0ACA6QQP1</accession>
<sequence>MGTPQGTPTKIKPTNTIKNHILKMQIQITPAHQTFGKGHLQVAFFVSTTHYPHCLLFSRTHAT</sequence>
<protein>
    <submittedName>
        <fullName evidence="1">Uncharacterized protein</fullName>
    </submittedName>
</protein>
<organism evidence="1 2">
    <name type="scientific">Vibrio antiquarius (strain Ex25)</name>
    <dbReference type="NCBI Taxonomy" id="150340"/>
    <lineage>
        <taxon>Bacteria</taxon>
        <taxon>Pseudomonadati</taxon>
        <taxon>Pseudomonadota</taxon>
        <taxon>Gammaproteobacteria</taxon>
        <taxon>Vibrionales</taxon>
        <taxon>Vibrionaceae</taxon>
        <taxon>Vibrio</taxon>
        <taxon>Vibrio diabolicus subgroup</taxon>
    </lineage>
</organism>
<proteinExistence type="predicted"/>
<gene>
    <name evidence="1" type="ordered locus">VEA_004312</name>
</gene>
<name>A0ACA6QQP1_VIBAE</name>
<keyword evidence="2" id="KW-1185">Reference proteome</keyword>
<reference evidence="1" key="1">
    <citation type="submission" date="2009-10" db="EMBL/GenBank/DDBJ databases">
        <authorList>
            <consortium name="Los Alamos National Laboratory (LANL)"/>
            <consortium name="National Microbial Pathogen Data Resource (NMPDR)"/>
            <person name="Munk A.C."/>
            <person name="Tapia R."/>
            <person name="Green L."/>
            <person name="Rogers Y."/>
            <person name="Detter J.C."/>
            <person name="Bruce D."/>
            <person name="Brettin T.S."/>
            <person name="Colwell R."/>
            <person name="Huq A."/>
            <person name="Grim C.J."/>
            <person name="Hasan N.A."/>
            <person name="Vonstein V."/>
            <person name="Bartels D."/>
        </authorList>
    </citation>
    <scope>NUCLEOTIDE SEQUENCE</scope>
    <source>
        <strain evidence="1">EX25</strain>
    </source>
</reference>
<dbReference type="EMBL" id="CP001805">
    <property type="protein sequence ID" value="ACY52470.1"/>
    <property type="molecule type" value="Genomic_DNA"/>
</dbReference>
<evidence type="ECO:0000313" key="2">
    <source>
        <dbReference type="Proteomes" id="UP000002571"/>
    </source>
</evidence>
<dbReference type="Proteomes" id="UP000002571">
    <property type="component" value="Chromosome 1"/>
</dbReference>
<evidence type="ECO:0000313" key="1">
    <source>
        <dbReference type="EMBL" id="ACY52470.1"/>
    </source>
</evidence>